<organism evidence="2 3">
    <name type="scientific">Discina gigas</name>
    <dbReference type="NCBI Taxonomy" id="1032678"/>
    <lineage>
        <taxon>Eukaryota</taxon>
        <taxon>Fungi</taxon>
        <taxon>Dikarya</taxon>
        <taxon>Ascomycota</taxon>
        <taxon>Pezizomycotina</taxon>
        <taxon>Pezizomycetes</taxon>
        <taxon>Pezizales</taxon>
        <taxon>Discinaceae</taxon>
        <taxon>Discina</taxon>
    </lineage>
</organism>
<feature type="compositionally biased region" description="Low complexity" evidence="1">
    <location>
        <begin position="731"/>
        <end position="742"/>
    </location>
</feature>
<feature type="compositionally biased region" description="Polar residues" evidence="1">
    <location>
        <begin position="1"/>
        <end position="33"/>
    </location>
</feature>
<evidence type="ECO:0000313" key="2">
    <source>
        <dbReference type="EMBL" id="KAL0639155.1"/>
    </source>
</evidence>
<feature type="region of interest" description="Disordered" evidence="1">
    <location>
        <begin position="858"/>
        <end position="877"/>
    </location>
</feature>
<evidence type="ECO:0000313" key="3">
    <source>
        <dbReference type="Proteomes" id="UP001447188"/>
    </source>
</evidence>
<dbReference type="Proteomes" id="UP001447188">
    <property type="component" value="Unassembled WGS sequence"/>
</dbReference>
<proteinExistence type="predicted"/>
<feature type="region of interest" description="Disordered" evidence="1">
    <location>
        <begin position="199"/>
        <end position="220"/>
    </location>
</feature>
<feature type="compositionally biased region" description="Basic and acidic residues" evidence="1">
    <location>
        <begin position="432"/>
        <end position="441"/>
    </location>
</feature>
<feature type="region of interest" description="Disordered" evidence="1">
    <location>
        <begin position="688"/>
        <end position="711"/>
    </location>
</feature>
<feature type="compositionally biased region" description="Low complexity" evidence="1">
    <location>
        <begin position="148"/>
        <end position="159"/>
    </location>
</feature>
<feature type="compositionally biased region" description="Acidic residues" evidence="1">
    <location>
        <begin position="658"/>
        <end position="668"/>
    </location>
</feature>
<sequence>MAKSSHSAESSGYSPLSSENSASQITQGVTGLTLSGRESESTNEASPRADTYYSHPTRRSERLLGNLDNSSDTNAHYKGDIGPPRKRFKGNIPEPYYDHIGHDAKGRIEANKTSKSSDIFSGNRALAVVIDNRSRSTSASTNGRKGHQQTNNWPQTPTTVKDSQKTPVLISRTPYQVTLRNQSPSTYQDSQSIVIDLDNDETPSLPQRTHQIFPPEIKSPQELEDELTDAPMSLDSTEVYSPLPQSGYAERPWALEEEENRSSVDPDGVLAQPDPYMQPPSTILEDMIIQEYREPSSPPYSPPPPDLPEASPELVNREEPCVSTPRMTAQGDRPIPDDGFVCRVCSFYIKNNGQYKDKLCGSCVINASKRHTSHQVPKSPAPGREVSKEPPRSAQLSSSNPGIRFLPNRHQLSKPPSSKIHDSANRPVTANKVEKSRDLGSGERVQIQTSAPVKKFQTSKDMVMERYRMTFPDMLESQGNTNPPISNTNLTNLSKRKREEPAPRRRISIGEALEKGKGKAIINEKPAKAAIPVKVATPAVAVAPVKVATPIQVVTSVQVVTPVRVVTPVQFPTPAYAATPTNIVTPAKVVAPTGPARKFPSKPIPLNTPPSAKGPRHICANRLATCEEGVSSKKTGRRGPAIKNAGQIFVSISSSSSDESDESDDGDQVEGLKEKLREYERKLRDQKGYTRKQVEKSVELEKKLSQSKKENTRIVRELQEKLEAATHLVVSQQSTSQSSTQSRQIKKLKRPVQSNRNDEPELNGRPSEFTLGGRTSESRRGPSMKELYKDYKFTMSDPWGYPASPELPASDHNTFRSQSWQKTPYKFWDQAKLMNIHVHRELTSNRGPIDIMTQPFFDGQSTHDSPTENSRSVSLGDPDDEFRWPRVGWRTTFDDFMGIPENMVPAVKGANLGFRAGILNPRTRRLDRGLTHYKIRAPGDLMDGT</sequence>
<feature type="region of interest" description="Disordered" evidence="1">
    <location>
        <begin position="476"/>
        <end position="504"/>
    </location>
</feature>
<gene>
    <name evidence="2" type="ORF">Q9L58_001841</name>
</gene>
<evidence type="ECO:0000256" key="1">
    <source>
        <dbReference type="SAM" id="MobiDB-lite"/>
    </source>
</evidence>
<dbReference type="EMBL" id="JBBBZM010000014">
    <property type="protein sequence ID" value="KAL0639155.1"/>
    <property type="molecule type" value="Genomic_DNA"/>
</dbReference>
<accession>A0ABR3GT88</accession>
<reference evidence="2 3" key="1">
    <citation type="submission" date="2024-02" db="EMBL/GenBank/DDBJ databases">
        <title>Discinaceae phylogenomics.</title>
        <authorList>
            <person name="Dirks A.C."/>
            <person name="James T.Y."/>
        </authorList>
    </citation>
    <scope>NUCLEOTIDE SEQUENCE [LARGE SCALE GENOMIC DNA]</scope>
    <source>
        <strain evidence="2 3">ACD0624</strain>
    </source>
</reference>
<feature type="region of interest" description="Disordered" evidence="1">
    <location>
        <begin position="255"/>
        <end position="280"/>
    </location>
</feature>
<protein>
    <submittedName>
        <fullName evidence="2">Uncharacterized protein</fullName>
    </submittedName>
</protein>
<keyword evidence="3" id="KW-1185">Reference proteome</keyword>
<feature type="region of interest" description="Disordered" evidence="1">
    <location>
        <begin position="728"/>
        <end position="783"/>
    </location>
</feature>
<feature type="region of interest" description="Disordered" evidence="1">
    <location>
        <begin position="131"/>
        <end position="169"/>
    </location>
</feature>
<feature type="region of interest" description="Disordered" evidence="1">
    <location>
        <begin position="653"/>
        <end position="672"/>
    </location>
</feature>
<feature type="region of interest" description="Disordered" evidence="1">
    <location>
        <begin position="293"/>
        <end position="318"/>
    </location>
</feature>
<comment type="caution">
    <text evidence="2">The sequence shown here is derived from an EMBL/GenBank/DDBJ whole genome shotgun (WGS) entry which is preliminary data.</text>
</comment>
<feature type="region of interest" description="Disordered" evidence="1">
    <location>
        <begin position="1"/>
        <end position="100"/>
    </location>
</feature>
<name>A0ABR3GT88_9PEZI</name>
<feature type="compositionally biased region" description="Polar residues" evidence="1">
    <location>
        <begin position="859"/>
        <end position="873"/>
    </location>
</feature>
<feature type="compositionally biased region" description="Pro residues" evidence="1">
    <location>
        <begin position="296"/>
        <end position="307"/>
    </location>
</feature>
<feature type="region of interest" description="Disordered" evidence="1">
    <location>
        <begin position="369"/>
        <end position="443"/>
    </location>
</feature>
<feature type="compositionally biased region" description="Polar residues" evidence="1">
    <location>
        <begin position="477"/>
        <end position="493"/>
    </location>
</feature>